<evidence type="ECO:0000256" key="3">
    <source>
        <dbReference type="SAM" id="SignalP"/>
    </source>
</evidence>
<feature type="compositionally biased region" description="Polar residues" evidence="2">
    <location>
        <begin position="861"/>
        <end position="878"/>
    </location>
</feature>
<dbReference type="VEuPathDB" id="TriTrypDB:TCDM_02504"/>
<comment type="caution">
    <text evidence="4">The sequence shown here is derived from an EMBL/GenBank/DDBJ whole genome shotgun (WGS) entry which is preliminary data.</text>
</comment>
<feature type="signal peptide" evidence="3">
    <location>
        <begin position="1"/>
        <end position="32"/>
    </location>
</feature>
<dbReference type="EMBL" id="AYLP01000017">
    <property type="protein sequence ID" value="ESS68787.1"/>
    <property type="molecule type" value="Genomic_DNA"/>
</dbReference>
<feature type="region of interest" description="Disordered" evidence="2">
    <location>
        <begin position="857"/>
        <end position="878"/>
    </location>
</feature>
<feature type="compositionally biased region" description="Basic and acidic residues" evidence="2">
    <location>
        <begin position="102"/>
        <end position="117"/>
    </location>
</feature>
<reference evidence="4 5" key="1">
    <citation type="journal article" date="2014" name="Genome Announc.">
        <title>Trypanosoma cruzi Clone Dm28c Draft Genome Sequence.</title>
        <authorList>
            <person name="Grisard E.C."/>
            <person name="Teixeira S.M."/>
            <person name="de Almeida L.G."/>
            <person name="Stoco P.H."/>
            <person name="Gerber A.L."/>
            <person name="Talavera-Lopez C."/>
            <person name="Lima O.C."/>
            <person name="Andersson B."/>
            <person name="de Vasconcelos A.T."/>
        </authorList>
    </citation>
    <scope>NUCLEOTIDE SEQUENCE [LARGE SCALE GENOMIC DNA]</scope>
    <source>
        <strain evidence="4 5">Dm28c</strain>
    </source>
</reference>
<keyword evidence="1" id="KW-0175">Coiled coil</keyword>
<name>V5BRI7_TRYCR</name>
<accession>V5BRI7</accession>
<feature type="region of interest" description="Disordered" evidence="2">
    <location>
        <begin position="102"/>
        <end position="123"/>
    </location>
</feature>
<evidence type="ECO:0000313" key="4">
    <source>
        <dbReference type="EMBL" id="ESS68787.1"/>
    </source>
</evidence>
<proteinExistence type="predicted"/>
<keyword evidence="3" id="KW-0732">Signal</keyword>
<dbReference type="OrthoDB" id="247430at2759"/>
<dbReference type="AlphaFoldDB" id="V5BRI7"/>
<organism evidence="4 5">
    <name type="scientific">Trypanosoma cruzi Dm28c</name>
    <dbReference type="NCBI Taxonomy" id="1416333"/>
    <lineage>
        <taxon>Eukaryota</taxon>
        <taxon>Discoba</taxon>
        <taxon>Euglenozoa</taxon>
        <taxon>Kinetoplastea</taxon>
        <taxon>Metakinetoplastina</taxon>
        <taxon>Trypanosomatida</taxon>
        <taxon>Trypanosomatidae</taxon>
        <taxon>Trypanosoma</taxon>
        <taxon>Schizotrypanum</taxon>
    </lineage>
</organism>
<dbReference type="Proteomes" id="UP000017861">
    <property type="component" value="Unassembled WGS sequence"/>
</dbReference>
<evidence type="ECO:0008006" key="6">
    <source>
        <dbReference type="Google" id="ProtNLM"/>
    </source>
</evidence>
<feature type="chain" id="PRO_5004731779" description="WW domain-containing protein" evidence="3">
    <location>
        <begin position="33"/>
        <end position="1001"/>
    </location>
</feature>
<feature type="coiled-coil region" evidence="1">
    <location>
        <begin position="753"/>
        <end position="805"/>
    </location>
</feature>
<evidence type="ECO:0000256" key="1">
    <source>
        <dbReference type="SAM" id="Coils"/>
    </source>
</evidence>
<feature type="region of interest" description="Disordered" evidence="2">
    <location>
        <begin position="417"/>
        <end position="447"/>
    </location>
</feature>
<protein>
    <recommendedName>
        <fullName evidence="6">WW domain-containing protein</fullName>
    </recommendedName>
</protein>
<gene>
    <name evidence="4" type="ORF">TCDM_02504</name>
</gene>
<feature type="compositionally biased region" description="Polar residues" evidence="2">
    <location>
        <begin position="435"/>
        <end position="447"/>
    </location>
</feature>
<sequence length="1001" mass="114674">MSYVYSCLVVAVLLLFSFFFFVCVGFLSQCEASRMPTVNEIQPRSSGSTLYIVRNVQGRQCLAPQSQPDNLSFTFLVKLDPKSGQEFYVNVTTKAKSWDLPDIDAERTADPSQKDGSELSPPLQTVEAFGTTYELTQCDGDERYVPKRLPFEPLPIHCWRPVREASAGRFLYENCETAEKVTKLPPIEYYCDAVRQIYEFYGIEGSYVDAIRRCFGNENRLVESLSIQYGPRPLRGDEVMELAECYFQRHDKTMLDEMDSLLRQWSGNEIGFADALYKEYGERPRTTRERVRAVYAQYCPSMIFYCDEQVDQYKERDDELIDALEIKFGPEMIKGEEPLETIMQRVRCQFLKYDTERVADIENILAKHKGAEVQLLELLVCHYGPEVSPEEREKLLKGQLQTAWNEADYAFGDRWEEASNEQPVKETAAAKNGEPTPTSKETGAWNCNSDEANLGNYNEEELNDFSASVKLFSEEWAPAISRVVTQANSVAMEVQEGVEPDMSRRSSPTVAVDASSMSMREANGTMKSLRLASSAARESSSIVSSSFPNADSAWRKHTEILETERRLREQEFQKQQQCIFFEEEKQAREFEAYQRLLAIEKERRSQEEAKRIMEVAQDAAMHAVRELTRLQQLRDDESGCDGRSGDVSRQQEHRQAIEALASANEALMGQLSHTGAQLRDTLASLESYSERNERLRAENLRVVTNFAEMQRQYELELQGMRIYLDDTRVRLAKKISEQEVKMLHLKNEEEATTTNLLRELEIERNNAAKAKEAWELEKTELRTTIAGLKQQVKTIVEEREHMKAKLNSRDIVLSERTKEIEELYDAMKRQRVERIEVASQTEELDLSVVLAEVRASEEPSHTSNALTSLSTHLNPSVNVSPEANDLQKAYKRSQRTVLELLAVNKKMKTESEKAREFIGILRQRVRSLEATVEKLELRQLAVPDIPVCATEQDVVVVNLKEDLLKVGSRLLEADAESTRLKREIRDLRSLLSLYMSNTKKL</sequence>
<evidence type="ECO:0000256" key="2">
    <source>
        <dbReference type="SAM" id="MobiDB-lite"/>
    </source>
</evidence>
<evidence type="ECO:0000313" key="5">
    <source>
        <dbReference type="Proteomes" id="UP000017861"/>
    </source>
</evidence>